<protein>
    <recommendedName>
        <fullName evidence="2">Plasmid pRiA4b Orf3-like domain-containing protein</fullName>
    </recommendedName>
</protein>
<dbReference type="Proteomes" id="UP000042997">
    <property type="component" value="Unassembled WGS sequence"/>
</dbReference>
<dbReference type="InterPro" id="IPR024047">
    <property type="entry name" value="MM3350-like_sf"/>
</dbReference>
<organism evidence="3 4">
    <name type="scientific">Rhodococcus ruber</name>
    <dbReference type="NCBI Taxonomy" id="1830"/>
    <lineage>
        <taxon>Bacteria</taxon>
        <taxon>Bacillati</taxon>
        <taxon>Actinomycetota</taxon>
        <taxon>Actinomycetes</taxon>
        <taxon>Mycobacteriales</taxon>
        <taxon>Nocardiaceae</taxon>
        <taxon>Rhodococcus</taxon>
    </lineage>
</organism>
<feature type="domain" description="Plasmid pRiA4b Orf3-like" evidence="2">
    <location>
        <begin position="402"/>
        <end position="582"/>
    </location>
</feature>
<dbReference type="AlphaFoldDB" id="A0A098BUW7"/>
<accession>A0A098BUW7</accession>
<dbReference type="Pfam" id="PF07929">
    <property type="entry name" value="PRiA4_ORF3"/>
    <property type="match status" value="1"/>
</dbReference>
<dbReference type="Gene3D" id="3.10.290.30">
    <property type="entry name" value="MM3350-like"/>
    <property type="match status" value="1"/>
</dbReference>
<sequence length="593" mass="65047">MSRKRSGSSRGSSTQPQPDNVVSLAERRRLAGTPKEQYRALAPDFAGWLVENAICPPNRVEQIVVSVANAVDALSRASKGFSATHWRSRDVDHLLERVLTSDLVEDDDETRAHIAGDVTAFLRFLEATNRWTGADEDLGYGLSTLVSYIESKLASLPRVDEPTIEPETERAALTALPVVARLDALLDWIGERRPVTATGALKRALVMEAFDAVGGKREDLAPRKVQSMWDLPVLEQTWVVAAMVDLTSIGKTVVKPGPAAPVWRDPDRNPGEYLALCRDAVTHSLIVALGRRGEGRLEAFHSALDEATAVVLSAGLGEHPLPSDPEERLHALPVLFPGMPVGPSFLGSMLVDRLEEFVADGILDDADGYRVPTPLRPAVRAAVRILLGDATPVAIHPPARCTLRISLRNSEPPVWRRVVIDNSLSLLHLHFVIQSCFAWEDYHLHQFTKGEPFTRGRVYVPDDQVDDELANGQDEVVDEGTVTIGTVLPKVGATLTYMYDYGDGWTHDIVVESVADFDANAPRAACVDGHGLAPAEDSGGTWGWSDMLAAADDPSHERHDEVRQWLGLRPGERVDPEWFDRDDANEQLRALFG</sequence>
<evidence type="ECO:0000313" key="4">
    <source>
        <dbReference type="Proteomes" id="UP000042997"/>
    </source>
</evidence>
<name>A0A098BUW7_9NOCA</name>
<dbReference type="PANTHER" id="PTHR41878">
    <property type="entry name" value="LEXA REPRESSOR-RELATED"/>
    <property type="match status" value="1"/>
</dbReference>
<evidence type="ECO:0000313" key="3">
    <source>
        <dbReference type="EMBL" id="CDZ92524.1"/>
    </source>
</evidence>
<reference evidence="3 4" key="1">
    <citation type="journal article" date="2014" name="Genome Announc.">
        <title>Draft Genome Sequence of Propane- and Butane-Oxidizing Actinobacterium Rhodococcus ruber IEGM 231.</title>
        <authorList>
            <person name="Ivshina I.B."/>
            <person name="Kuyukina M.S."/>
            <person name="Krivoruchko A.V."/>
            <person name="Barbe V."/>
            <person name="Fischer C."/>
        </authorList>
    </citation>
    <scope>NUCLEOTIDE SEQUENCE [LARGE SCALE GENOMIC DNA]</scope>
</reference>
<dbReference type="PANTHER" id="PTHR41878:SF1">
    <property type="entry name" value="TNPR PROTEIN"/>
    <property type="match status" value="1"/>
</dbReference>
<proteinExistence type="predicted"/>
<dbReference type="EMBL" id="CCSD01000112">
    <property type="protein sequence ID" value="CDZ92524.1"/>
    <property type="molecule type" value="Genomic_DNA"/>
</dbReference>
<dbReference type="InterPro" id="IPR012912">
    <property type="entry name" value="Plasmid_pRiA4b_Orf3-like"/>
</dbReference>
<dbReference type="SUPFAM" id="SSF159941">
    <property type="entry name" value="MM3350-like"/>
    <property type="match status" value="1"/>
</dbReference>
<feature type="region of interest" description="Disordered" evidence="1">
    <location>
        <begin position="1"/>
        <end position="24"/>
    </location>
</feature>
<evidence type="ECO:0000256" key="1">
    <source>
        <dbReference type="SAM" id="MobiDB-lite"/>
    </source>
</evidence>
<gene>
    <name evidence="3" type="ORF">RHRU231_960053</name>
</gene>
<evidence type="ECO:0000259" key="2">
    <source>
        <dbReference type="Pfam" id="PF07929"/>
    </source>
</evidence>